<keyword evidence="1" id="KW-0698">rRNA processing</keyword>
<sequence length="416" mass="46827">MSVTKDDRFSGAFPATPAYLETLHSMCHGPATLSGRQYQLEASPSARIEARLKCSRCLQRIWDRPEAPLVKFDSQQLDPNELKATAENDRTAITLDEKRPICFYHVGKIVRPNDSGKSVWTCCDKYAGSRGCVEKPTHTIPPPNDPALSDYWRFYPTPTPAPVTPKPENSKKGRKTKRYISLADFESRKQYHRKAVALDCEMGTSSTTWPEMIRVTIIDYFTGEVLMNKLVEPSMPMRSMNTAYGSGVSWKDMKNAIRDGNYYRGAAAVREELFKFVSPETIVVTHSGHNDLNVMRWIHPLVVDTQIVHRSRNPRGLADLAADYCGIYIQNSAKGHCSLEDALATREVMHSMVRERMKNPSRVASLMEALLLDTAEDDQIDVEETNFADDETAVEETNSMKDELDGNFDEDSISSA</sequence>
<evidence type="ECO:0000256" key="1">
    <source>
        <dbReference type="ARBA" id="ARBA00022552"/>
    </source>
</evidence>
<organism evidence="8 9">
    <name type="scientific">Cladophialophora chaetospira</name>
    <dbReference type="NCBI Taxonomy" id="386627"/>
    <lineage>
        <taxon>Eukaryota</taxon>
        <taxon>Fungi</taxon>
        <taxon>Dikarya</taxon>
        <taxon>Ascomycota</taxon>
        <taxon>Pezizomycotina</taxon>
        <taxon>Eurotiomycetes</taxon>
        <taxon>Chaetothyriomycetidae</taxon>
        <taxon>Chaetothyriales</taxon>
        <taxon>Herpotrichiellaceae</taxon>
        <taxon>Cladophialophora</taxon>
    </lineage>
</organism>
<gene>
    <name evidence="8" type="ORF">H2200_007520</name>
</gene>
<dbReference type="InterPro" id="IPR012337">
    <property type="entry name" value="RNaseH-like_sf"/>
</dbReference>
<dbReference type="GO" id="GO:0000027">
    <property type="term" value="P:ribosomal large subunit assembly"/>
    <property type="evidence" value="ECO:0007669"/>
    <property type="project" value="TreeGrafter"/>
</dbReference>
<dbReference type="GO" id="GO:0003676">
    <property type="term" value="F:nucleic acid binding"/>
    <property type="evidence" value="ECO:0007669"/>
    <property type="project" value="InterPro"/>
</dbReference>
<reference evidence="8" key="1">
    <citation type="submission" date="2022-10" db="EMBL/GenBank/DDBJ databases">
        <title>Culturing micro-colonial fungi from biological soil crusts in the Mojave desert and describing Neophaeococcomyces mojavensis, and introducing the new genera and species Taxawa tesnikishii.</title>
        <authorList>
            <person name="Kurbessoian T."/>
            <person name="Stajich J.E."/>
        </authorList>
    </citation>
    <scope>NUCLEOTIDE SEQUENCE</scope>
    <source>
        <strain evidence="8">TK_41</strain>
    </source>
</reference>
<keyword evidence="2" id="KW-0540">Nuclease</keyword>
<dbReference type="InterPro" id="IPR047021">
    <property type="entry name" value="REXO1/3/4-like"/>
</dbReference>
<dbReference type="InterPro" id="IPR013520">
    <property type="entry name" value="Ribonucl_H"/>
</dbReference>
<dbReference type="PANTHER" id="PTHR12801:SF45">
    <property type="entry name" value="RNA EXONUCLEASE 4"/>
    <property type="match status" value="1"/>
</dbReference>
<feature type="region of interest" description="Disordered" evidence="6">
    <location>
        <begin position="388"/>
        <end position="416"/>
    </location>
</feature>
<dbReference type="GO" id="GO:0005634">
    <property type="term" value="C:nucleus"/>
    <property type="evidence" value="ECO:0007669"/>
    <property type="project" value="TreeGrafter"/>
</dbReference>
<evidence type="ECO:0000256" key="5">
    <source>
        <dbReference type="ARBA" id="ARBA00025599"/>
    </source>
</evidence>
<dbReference type="Gene3D" id="3.30.420.10">
    <property type="entry name" value="Ribonuclease H-like superfamily/Ribonuclease H"/>
    <property type="match status" value="1"/>
</dbReference>
<keyword evidence="9" id="KW-1185">Reference proteome</keyword>
<evidence type="ECO:0000313" key="9">
    <source>
        <dbReference type="Proteomes" id="UP001172673"/>
    </source>
</evidence>
<proteinExistence type="predicted"/>
<comment type="caution">
    <text evidence="8">The sequence shown here is derived from an EMBL/GenBank/DDBJ whole genome shotgun (WGS) entry which is preliminary data.</text>
</comment>
<dbReference type="GO" id="GO:0006364">
    <property type="term" value="P:rRNA processing"/>
    <property type="evidence" value="ECO:0007669"/>
    <property type="project" value="UniProtKB-KW"/>
</dbReference>
<protein>
    <recommendedName>
        <fullName evidence="7">Exonuclease domain-containing protein</fullName>
    </recommendedName>
</protein>
<comment type="function">
    <text evidence="5">Exoribonuclease involved in ribosome biosynthesis. Involved in the processing of ITS1, the internal transcribed spacer localized between the 18S and 5.8S rRNAs.</text>
</comment>
<evidence type="ECO:0000256" key="2">
    <source>
        <dbReference type="ARBA" id="ARBA00022722"/>
    </source>
</evidence>
<keyword evidence="3" id="KW-0378">Hydrolase</keyword>
<evidence type="ECO:0000256" key="3">
    <source>
        <dbReference type="ARBA" id="ARBA00022801"/>
    </source>
</evidence>
<dbReference type="InterPro" id="IPR036397">
    <property type="entry name" value="RNaseH_sf"/>
</dbReference>
<dbReference type="Proteomes" id="UP001172673">
    <property type="component" value="Unassembled WGS sequence"/>
</dbReference>
<evidence type="ECO:0000313" key="8">
    <source>
        <dbReference type="EMBL" id="KAJ9608532.1"/>
    </source>
</evidence>
<feature type="domain" description="Exonuclease" evidence="7">
    <location>
        <begin position="194"/>
        <end position="358"/>
    </location>
</feature>
<dbReference type="PANTHER" id="PTHR12801">
    <property type="entry name" value="RNA EXONUCLEASE REXO1 / RECO3 FAMILY MEMBER-RELATED"/>
    <property type="match status" value="1"/>
</dbReference>
<evidence type="ECO:0000256" key="4">
    <source>
        <dbReference type="ARBA" id="ARBA00022839"/>
    </source>
</evidence>
<evidence type="ECO:0000256" key="6">
    <source>
        <dbReference type="SAM" id="MobiDB-lite"/>
    </source>
</evidence>
<dbReference type="SUPFAM" id="SSF53098">
    <property type="entry name" value="Ribonuclease H-like"/>
    <property type="match status" value="1"/>
</dbReference>
<feature type="compositionally biased region" description="Acidic residues" evidence="6">
    <location>
        <begin position="405"/>
        <end position="416"/>
    </location>
</feature>
<evidence type="ECO:0000259" key="7">
    <source>
        <dbReference type="SMART" id="SM00479"/>
    </source>
</evidence>
<dbReference type="AlphaFoldDB" id="A0AA39CHL0"/>
<accession>A0AA39CHL0</accession>
<name>A0AA39CHL0_9EURO</name>
<dbReference type="EMBL" id="JAPDRK010000010">
    <property type="protein sequence ID" value="KAJ9608532.1"/>
    <property type="molecule type" value="Genomic_DNA"/>
</dbReference>
<dbReference type="SMART" id="SM00479">
    <property type="entry name" value="EXOIII"/>
    <property type="match status" value="1"/>
</dbReference>
<dbReference type="CDD" id="cd06137">
    <property type="entry name" value="DEDDh_RNase"/>
    <property type="match status" value="1"/>
</dbReference>
<keyword evidence="4" id="KW-0269">Exonuclease</keyword>
<dbReference type="GO" id="GO:0004527">
    <property type="term" value="F:exonuclease activity"/>
    <property type="evidence" value="ECO:0007669"/>
    <property type="project" value="UniProtKB-KW"/>
</dbReference>